<keyword evidence="8" id="KW-0119">Carbohydrate metabolism</keyword>
<dbReference type="InterPro" id="IPR041492">
    <property type="entry name" value="HAD_2"/>
</dbReference>
<comment type="cofactor">
    <cofactor evidence="1">
        <name>Mg(2+)</name>
        <dbReference type="ChEBI" id="CHEBI:18420"/>
    </cofactor>
</comment>
<dbReference type="InterPro" id="IPR036412">
    <property type="entry name" value="HAD-like_sf"/>
</dbReference>
<evidence type="ECO:0000256" key="8">
    <source>
        <dbReference type="ARBA" id="ARBA00023277"/>
    </source>
</evidence>
<evidence type="ECO:0000313" key="10">
    <source>
        <dbReference type="Proteomes" id="UP000031623"/>
    </source>
</evidence>
<accession>A0A090ANK1</accession>
<dbReference type="Pfam" id="PF13419">
    <property type="entry name" value="HAD_2"/>
    <property type="match status" value="1"/>
</dbReference>
<dbReference type="InterPro" id="IPR023214">
    <property type="entry name" value="HAD_sf"/>
</dbReference>
<dbReference type="SFLD" id="SFLDS00003">
    <property type="entry name" value="Haloacid_Dehalogenase"/>
    <property type="match status" value="1"/>
</dbReference>
<dbReference type="InterPro" id="IPR038494">
    <property type="entry name" value="IGPD_sf"/>
</dbReference>
<dbReference type="Proteomes" id="UP000031623">
    <property type="component" value="Chromosome"/>
</dbReference>
<protein>
    <submittedName>
        <fullName evidence="9">Uncharacterized protein</fullName>
    </submittedName>
</protein>
<dbReference type="EMBL" id="AP014633">
    <property type="protein sequence ID" value="BAP57702.1"/>
    <property type="molecule type" value="Genomic_DNA"/>
</dbReference>
<dbReference type="InterPro" id="IPR020568">
    <property type="entry name" value="Ribosomal_Su5_D2-typ_SF"/>
</dbReference>
<keyword evidence="7" id="KW-0456">Lyase</keyword>
<evidence type="ECO:0000256" key="7">
    <source>
        <dbReference type="ARBA" id="ARBA00023239"/>
    </source>
</evidence>
<sequence>MQAQPPTILIAQRLWVPSDIQAILWDMDGVLIDSLSLDFTICNQLVKHHFGEQVSLSKAFICSIFAYDPVKFWELILNFIEMTYSIPEVMKPFDAILSAFNQARSEWVFTLNPGILNILQAAHAQPLKMAVVSNNPTIDVEKILRHTGISDYFTQIIGNDIQQLQKKPAPDTYLLAARLLEVNPHQCVVIEDSLLGAEAGYRAQCFTVGVATGSADFSTLEQSQWTHQVYTAFEQAQLSLQFGNVRQKQIITPNEFVSHMIEHIAWRLGVEINLHWYHNNWLLLGTTLGQKIRTLPLQTTEAVALGMIDDGSAEVVIEITDKANLQFHTVDNIDRAWFLSLRCEQLSSGQPLLELAQGLAQGLGASVTITVCSVEDPHHTWEGVFRSLGIALNKLFAPPQPEALPFDYPIEENTALGEIRVLAKSLHYSKVFRGTAESHVEVAVDFAQQNANVFLFNVAPSIAVAELSQLLELLAQEAGFTLQVRFNATVLNSSHVVLEDTALVLGRALLEILILRMQRWGINGAGSSIGTLQDLEQQPLRVGISVEGRKFWRLVPFAVPLERVKKEFILGQTIYHQLRSEDLDDFLDGLSGGLACSIMIHIAKLIDPQHGWPLLFQNLGKALKEVFAFNPYRQGVPPGVKATLS</sequence>
<evidence type="ECO:0000256" key="4">
    <source>
        <dbReference type="ARBA" id="ARBA00022723"/>
    </source>
</evidence>
<dbReference type="SFLD" id="SFLDG01129">
    <property type="entry name" value="C1.5:_HAD__Beta-PGM__Phosphata"/>
    <property type="match status" value="1"/>
</dbReference>
<dbReference type="GO" id="GO:0004424">
    <property type="term" value="F:imidazoleglycerol-phosphate dehydratase activity"/>
    <property type="evidence" value="ECO:0007669"/>
    <property type="project" value="InterPro"/>
</dbReference>
<dbReference type="InterPro" id="IPR051600">
    <property type="entry name" value="Beta-PGM-like"/>
</dbReference>
<evidence type="ECO:0000256" key="2">
    <source>
        <dbReference type="ARBA" id="ARBA00006171"/>
    </source>
</evidence>
<comment type="similarity">
    <text evidence="2">Belongs to the HAD-like hydrolase superfamily. CbbY/CbbZ/Gph/YieH family.</text>
</comment>
<dbReference type="Gene3D" id="1.10.150.240">
    <property type="entry name" value="Putative phosphatase, domain 2"/>
    <property type="match status" value="1"/>
</dbReference>
<dbReference type="PANTHER" id="PTHR46193">
    <property type="entry name" value="6-PHOSPHOGLUCONATE PHOSPHATASE"/>
    <property type="match status" value="1"/>
</dbReference>
<dbReference type="HOGENOM" id="CLU_424471_0_0_6"/>
<reference evidence="9 10" key="1">
    <citation type="journal article" date="2014" name="ISME J.">
        <title>Ecophysiology of Thioploca ingrica as revealed by the complete genome sequence supplemented with proteomic evidence.</title>
        <authorList>
            <person name="Kojima H."/>
            <person name="Ogura Y."/>
            <person name="Yamamoto N."/>
            <person name="Togashi T."/>
            <person name="Mori H."/>
            <person name="Watanabe T."/>
            <person name="Nemoto F."/>
            <person name="Kurokawa K."/>
            <person name="Hayashi T."/>
            <person name="Fukui M."/>
        </authorList>
    </citation>
    <scope>NUCLEOTIDE SEQUENCE [LARGE SCALE GENOMIC DNA]</scope>
</reference>
<organism evidence="9 10">
    <name type="scientific">Thioploca ingrica</name>
    <dbReference type="NCBI Taxonomy" id="40754"/>
    <lineage>
        <taxon>Bacteria</taxon>
        <taxon>Pseudomonadati</taxon>
        <taxon>Pseudomonadota</taxon>
        <taxon>Gammaproteobacteria</taxon>
        <taxon>Thiotrichales</taxon>
        <taxon>Thiotrichaceae</taxon>
        <taxon>Thioploca</taxon>
    </lineage>
</organism>
<evidence type="ECO:0000313" key="9">
    <source>
        <dbReference type="EMBL" id="BAP57702.1"/>
    </source>
</evidence>
<keyword evidence="3" id="KW-0028">Amino-acid biosynthesis</keyword>
<gene>
    <name evidence="9" type="ORF">THII_3405</name>
</gene>
<dbReference type="Pfam" id="PF00475">
    <property type="entry name" value="IGPD"/>
    <property type="match status" value="1"/>
</dbReference>
<dbReference type="GO" id="GO:0000105">
    <property type="term" value="P:L-histidine biosynthetic process"/>
    <property type="evidence" value="ECO:0007669"/>
    <property type="project" value="UniProtKB-KW"/>
</dbReference>
<dbReference type="AlphaFoldDB" id="A0A090ANK1"/>
<name>A0A090ANK1_9GAMM</name>
<dbReference type="InterPro" id="IPR023198">
    <property type="entry name" value="PGP-like_dom2"/>
</dbReference>
<keyword evidence="10" id="KW-1185">Reference proteome</keyword>
<dbReference type="SUPFAM" id="SSF56784">
    <property type="entry name" value="HAD-like"/>
    <property type="match status" value="1"/>
</dbReference>
<evidence type="ECO:0000256" key="3">
    <source>
        <dbReference type="ARBA" id="ARBA00022605"/>
    </source>
</evidence>
<dbReference type="STRING" id="40754.THII_3405"/>
<keyword evidence="6" id="KW-0368">Histidine biosynthesis</keyword>
<evidence type="ECO:0000256" key="6">
    <source>
        <dbReference type="ARBA" id="ARBA00023102"/>
    </source>
</evidence>
<evidence type="ECO:0000256" key="5">
    <source>
        <dbReference type="ARBA" id="ARBA00022842"/>
    </source>
</evidence>
<dbReference type="Gene3D" id="3.30.230.40">
    <property type="entry name" value="Imidazole glycerol phosphate dehydratase, domain 1"/>
    <property type="match status" value="3"/>
</dbReference>
<dbReference type="PANTHER" id="PTHR46193:SF18">
    <property type="entry name" value="HEXITOL PHOSPHATASE B"/>
    <property type="match status" value="1"/>
</dbReference>
<dbReference type="InterPro" id="IPR000807">
    <property type="entry name" value="ImidazoleglycerolP_deHydtase"/>
</dbReference>
<dbReference type="InterPro" id="IPR006439">
    <property type="entry name" value="HAD-SF_hydro_IA"/>
</dbReference>
<dbReference type="Gene3D" id="3.40.50.1000">
    <property type="entry name" value="HAD superfamily/HAD-like"/>
    <property type="match status" value="1"/>
</dbReference>
<dbReference type="KEGG" id="tig:THII_3405"/>
<dbReference type="OrthoDB" id="9800058at2"/>
<dbReference type="SUPFAM" id="SSF54211">
    <property type="entry name" value="Ribosomal protein S5 domain 2-like"/>
    <property type="match status" value="1"/>
</dbReference>
<dbReference type="CDD" id="cd07505">
    <property type="entry name" value="HAD_BPGM-like"/>
    <property type="match status" value="1"/>
</dbReference>
<keyword evidence="4" id="KW-0479">Metal-binding</keyword>
<dbReference type="NCBIfam" id="TIGR01509">
    <property type="entry name" value="HAD-SF-IA-v3"/>
    <property type="match status" value="1"/>
</dbReference>
<keyword evidence="5" id="KW-0460">Magnesium</keyword>
<evidence type="ECO:0000256" key="1">
    <source>
        <dbReference type="ARBA" id="ARBA00001946"/>
    </source>
</evidence>
<dbReference type="GO" id="GO:0046872">
    <property type="term" value="F:metal ion binding"/>
    <property type="evidence" value="ECO:0007669"/>
    <property type="project" value="UniProtKB-KW"/>
</dbReference>
<proteinExistence type="inferred from homology"/>